<name>A0A4S2LH36_OPIFE</name>
<dbReference type="EMBL" id="SJOL01008747">
    <property type="protein sequence ID" value="TGZ59689.1"/>
    <property type="molecule type" value="Genomic_DNA"/>
</dbReference>
<keyword evidence="1" id="KW-0732">Signal</keyword>
<accession>A0A4S2LH36</accession>
<dbReference type="AlphaFoldDB" id="A0A4S2LH36"/>
<comment type="caution">
    <text evidence="2">The sequence shown here is derived from an EMBL/GenBank/DDBJ whole genome shotgun (WGS) entry which is preliminary data.</text>
</comment>
<feature type="chain" id="PRO_5036121964" description="FZ domain-containing protein" evidence="1">
    <location>
        <begin position="22"/>
        <end position="66"/>
    </location>
</feature>
<gene>
    <name evidence="2" type="ORF">CRM22_008937</name>
</gene>
<sequence length="66" mass="7495">MYNLFVVFCVLHHTLITHVSTAQLVYPDCKAKCEQQANECLKYSPLLLFAIPLICVIYGEVCKSKC</sequence>
<evidence type="ECO:0000256" key="1">
    <source>
        <dbReference type="SAM" id="SignalP"/>
    </source>
</evidence>
<reference evidence="2 3" key="1">
    <citation type="journal article" date="2019" name="BMC Genomics">
        <title>New insights from Opisthorchis felineus genome: update on genomics of the epidemiologically important liver flukes.</title>
        <authorList>
            <person name="Ershov N.I."/>
            <person name="Mordvinov V.A."/>
            <person name="Prokhortchouk E.B."/>
            <person name="Pakharukova M.Y."/>
            <person name="Gunbin K.V."/>
            <person name="Ustyantsev K."/>
            <person name="Genaev M.A."/>
            <person name="Blinov A.G."/>
            <person name="Mazur A."/>
            <person name="Boulygina E."/>
            <person name="Tsygankova S."/>
            <person name="Khrameeva E."/>
            <person name="Chekanov N."/>
            <person name="Fan G."/>
            <person name="Xiao A."/>
            <person name="Zhang H."/>
            <person name="Xu X."/>
            <person name="Yang H."/>
            <person name="Solovyev V."/>
            <person name="Lee S.M."/>
            <person name="Liu X."/>
            <person name="Afonnikov D.A."/>
            <person name="Skryabin K.G."/>
        </authorList>
    </citation>
    <scope>NUCLEOTIDE SEQUENCE [LARGE SCALE GENOMIC DNA]</scope>
    <source>
        <strain evidence="2">AK-0245</strain>
        <tissue evidence="2">Whole organism</tissue>
    </source>
</reference>
<evidence type="ECO:0008006" key="4">
    <source>
        <dbReference type="Google" id="ProtNLM"/>
    </source>
</evidence>
<proteinExistence type="predicted"/>
<organism evidence="2 3">
    <name type="scientific">Opisthorchis felineus</name>
    <dbReference type="NCBI Taxonomy" id="147828"/>
    <lineage>
        <taxon>Eukaryota</taxon>
        <taxon>Metazoa</taxon>
        <taxon>Spiralia</taxon>
        <taxon>Lophotrochozoa</taxon>
        <taxon>Platyhelminthes</taxon>
        <taxon>Trematoda</taxon>
        <taxon>Digenea</taxon>
        <taxon>Opisthorchiida</taxon>
        <taxon>Opisthorchiata</taxon>
        <taxon>Opisthorchiidae</taxon>
        <taxon>Opisthorchis</taxon>
    </lineage>
</organism>
<evidence type="ECO:0000313" key="2">
    <source>
        <dbReference type="EMBL" id="TGZ59687.1"/>
    </source>
</evidence>
<feature type="signal peptide" evidence="1">
    <location>
        <begin position="1"/>
        <end position="21"/>
    </location>
</feature>
<keyword evidence="3" id="KW-1185">Reference proteome</keyword>
<evidence type="ECO:0000313" key="3">
    <source>
        <dbReference type="Proteomes" id="UP000308267"/>
    </source>
</evidence>
<dbReference type="EMBL" id="SJOL01008747">
    <property type="protein sequence ID" value="TGZ59687.1"/>
    <property type="molecule type" value="Genomic_DNA"/>
</dbReference>
<dbReference type="Proteomes" id="UP000308267">
    <property type="component" value="Unassembled WGS sequence"/>
</dbReference>
<protein>
    <recommendedName>
        <fullName evidence="4">FZ domain-containing protein</fullName>
    </recommendedName>
</protein>
<dbReference type="EMBL" id="SJOL01008747">
    <property type="protein sequence ID" value="TGZ59688.1"/>
    <property type="molecule type" value="Genomic_DNA"/>
</dbReference>